<dbReference type="KEGG" id="led:BBK82_36585"/>
<gene>
    <name evidence="2" type="ORF">BBK82_36585</name>
</gene>
<proteinExistence type="predicted"/>
<dbReference type="InterPro" id="IPR024983">
    <property type="entry name" value="CHAT_dom"/>
</dbReference>
<sequence length="384" mass="40594">MAGGSVARAAGAAADDDRLADDLAELRQVMAAGDLRRQAELEQAIRTRARHATGIRAAEPVPATRQLATALGDQTLVEYVESDGLLHAVVFERGRTRLHDIGPAADVAREVEALRFGINHLAHRIGSDRTRKAIEERLGQAAERLDRLVPTGPAPLVVVPTGALHALPWPALPSCRNRAVTVAPSAALWLRAAGTPHTAGRTVLAAGPSLDHAVAEVEALKRRYPHADRFTGRRATTANLLHALDGAGLAHIAAHGRFRADNPLFSTLTLADGPLTVYDLEGFDQPPQQVVLSACEAGSSGIRPGDELLGLAAALLALGTRTLIASAVSVPDDTSKALMLRYHRELATGRAPAEALARAQRTWTEAVFQCYGASSPSTRAKGEP</sequence>
<dbReference type="Pfam" id="PF12770">
    <property type="entry name" value="CHAT"/>
    <property type="match status" value="1"/>
</dbReference>
<protein>
    <recommendedName>
        <fullName evidence="1">CHAT domain-containing protein</fullName>
    </recommendedName>
</protein>
<dbReference type="STRING" id="1586287.BBK82_36585"/>
<organism evidence="2 3">
    <name type="scientific">Lentzea guizhouensis</name>
    <dbReference type="NCBI Taxonomy" id="1586287"/>
    <lineage>
        <taxon>Bacteria</taxon>
        <taxon>Bacillati</taxon>
        <taxon>Actinomycetota</taxon>
        <taxon>Actinomycetes</taxon>
        <taxon>Pseudonocardiales</taxon>
        <taxon>Pseudonocardiaceae</taxon>
        <taxon>Lentzea</taxon>
    </lineage>
</organism>
<evidence type="ECO:0000259" key="1">
    <source>
        <dbReference type="Pfam" id="PF12770"/>
    </source>
</evidence>
<reference evidence="2 3" key="1">
    <citation type="submission" date="2016-07" db="EMBL/GenBank/DDBJ databases">
        <title>Complete genome sequence of the Lentzea guizhouensis DHS C013.</title>
        <authorList>
            <person name="Cao C."/>
        </authorList>
    </citation>
    <scope>NUCLEOTIDE SEQUENCE [LARGE SCALE GENOMIC DNA]</scope>
    <source>
        <strain evidence="2 3">DHS C013</strain>
    </source>
</reference>
<evidence type="ECO:0000313" key="3">
    <source>
        <dbReference type="Proteomes" id="UP000093053"/>
    </source>
</evidence>
<keyword evidence="3" id="KW-1185">Reference proteome</keyword>
<dbReference type="EMBL" id="CP016793">
    <property type="protein sequence ID" value="ANZ40698.1"/>
    <property type="molecule type" value="Genomic_DNA"/>
</dbReference>
<accession>A0A1B2HSM6</accession>
<dbReference type="AlphaFoldDB" id="A0A1B2HSM6"/>
<evidence type="ECO:0000313" key="2">
    <source>
        <dbReference type="EMBL" id="ANZ40698.1"/>
    </source>
</evidence>
<dbReference type="Proteomes" id="UP000093053">
    <property type="component" value="Chromosome"/>
</dbReference>
<feature type="domain" description="CHAT" evidence="1">
    <location>
        <begin position="145"/>
        <end position="363"/>
    </location>
</feature>
<name>A0A1B2HSM6_9PSEU</name>